<name>A0AAN6P889_9PEZI</name>
<dbReference type="InterPro" id="IPR010730">
    <property type="entry name" value="HET"/>
</dbReference>
<proteinExistence type="predicted"/>
<dbReference type="Proteomes" id="UP001303115">
    <property type="component" value="Unassembled WGS sequence"/>
</dbReference>
<dbReference type="PANTHER" id="PTHR33112:SF12">
    <property type="entry name" value="HETEROKARYON INCOMPATIBILITY DOMAIN-CONTAINING PROTEIN"/>
    <property type="match status" value="1"/>
</dbReference>
<gene>
    <name evidence="3" type="ORF">C8A01DRAFT_21237</name>
</gene>
<feature type="domain" description="Heterokaryon incompatibility" evidence="2">
    <location>
        <begin position="83"/>
        <end position="249"/>
    </location>
</feature>
<organism evidence="3 4">
    <name type="scientific">Parachaetomium inaequale</name>
    <dbReference type="NCBI Taxonomy" id="2588326"/>
    <lineage>
        <taxon>Eukaryota</taxon>
        <taxon>Fungi</taxon>
        <taxon>Dikarya</taxon>
        <taxon>Ascomycota</taxon>
        <taxon>Pezizomycotina</taxon>
        <taxon>Sordariomycetes</taxon>
        <taxon>Sordariomycetidae</taxon>
        <taxon>Sordariales</taxon>
        <taxon>Chaetomiaceae</taxon>
        <taxon>Parachaetomium</taxon>
    </lineage>
</organism>
<comment type="caution">
    <text evidence="3">The sequence shown here is derived from an EMBL/GenBank/DDBJ whole genome shotgun (WGS) entry which is preliminary data.</text>
</comment>
<dbReference type="PANTHER" id="PTHR33112">
    <property type="entry name" value="DOMAIN PROTEIN, PUTATIVE-RELATED"/>
    <property type="match status" value="1"/>
</dbReference>
<evidence type="ECO:0000259" key="2">
    <source>
        <dbReference type="Pfam" id="PF06985"/>
    </source>
</evidence>
<dbReference type="EMBL" id="MU854760">
    <property type="protein sequence ID" value="KAK4031566.1"/>
    <property type="molecule type" value="Genomic_DNA"/>
</dbReference>
<feature type="region of interest" description="Disordered" evidence="1">
    <location>
        <begin position="455"/>
        <end position="491"/>
    </location>
</feature>
<protein>
    <submittedName>
        <fullName evidence="3">HET-domain-containing protein</fullName>
    </submittedName>
</protein>
<reference evidence="4" key="1">
    <citation type="journal article" date="2023" name="Mol. Phylogenet. Evol.">
        <title>Genome-scale phylogeny and comparative genomics of the fungal order Sordariales.</title>
        <authorList>
            <person name="Hensen N."/>
            <person name="Bonometti L."/>
            <person name="Westerberg I."/>
            <person name="Brannstrom I.O."/>
            <person name="Guillou S."/>
            <person name="Cros-Aarteil S."/>
            <person name="Calhoun S."/>
            <person name="Haridas S."/>
            <person name="Kuo A."/>
            <person name="Mondo S."/>
            <person name="Pangilinan J."/>
            <person name="Riley R."/>
            <person name="LaButti K."/>
            <person name="Andreopoulos B."/>
            <person name="Lipzen A."/>
            <person name="Chen C."/>
            <person name="Yan M."/>
            <person name="Daum C."/>
            <person name="Ng V."/>
            <person name="Clum A."/>
            <person name="Steindorff A."/>
            <person name="Ohm R.A."/>
            <person name="Martin F."/>
            <person name="Silar P."/>
            <person name="Natvig D.O."/>
            <person name="Lalanne C."/>
            <person name="Gautier V."/>
            <person name="Ament-Velasquez S.L."/>
            <person name="Kruys A."/>
            <person name="Hutchinson M.I."/>
            <person name="Powell A.J."/>
            <person name="Barry K."/>
            <person name="Miller A.N."/>
            <person name="Grigoriev I.V."/>
            <person name="Debuchy R."/>
            <person name="Gladieux P."/>
            <person name="Hiltunen Thoren M."/>
            <person name="Johannesson H."/>
        </authorList>
    </citation>
    <scope>NUCLEOTIDE SEQUENCE [LARGE SCALE GENOMIC DNA]</scope>
    <source>
        <strain evidence="4">CBS 284.82</strain>
    </source>
</reference>
<dbReference type="AlphaFoldDB" id="A0AAN6P889"/>
<feature type="compositionally biased region" description="Polar residues" evidence="1">
    <location>
        <begin position="466"/>
        <end position="486"/>
    </location>
</feature>
<evidence type="ECO:0000256" key="1">
    <source>
        <dbReference type="SAM" id="MobiDB-lite"/>
    </source>
</evidence>
<evidence type="ECO:0000313" key="4">
    <source>
        <dbReference type="Proteomes" id="UP001303115"/>
    </source>
</evidence>
<evidence type="ECO:0000313" key="3">
    <source>
        <dbReference type="EMBL" id="KAK4031566.1"/>
    </source>
</evidence>
<sequence>PHAPATLLIDKLHTIRNRLFPPPKLGPWLDLGRVRRWLDHCNVHHIAHCQLSPQSEQLFNHLPRRLIDVQRRCLVPAKPSRRYAALSYVWGITPSFKTLRRNIDRLQQDGALDIEAWAQGARGESGVGQPLFPSTIRDAMELTRQLGEGLLWVDALCIVQDDDEDRQHQLSRMGSIYANAYVTIVAANGTALDGLRGIEGATLPIARPVPAAPYYLFHRRGNYLHEAIQSAHRQLRESVWSQRGWTFQEQIFSRRLLILDHNSVTWECHCAVWLEGMEPAEGQCQDNRAMAAQGFSFSAQPNLGDYARHVAQFNRRQLTYPEDALDAFTGILAILSSTAFTDGFICGLPVLFFDVALLWYNKAPLERRCARRQRDRDNDATGVDTHVLPPSWAWAAWGGAVEYADLDLGLDGASRGTEEKPLARWGYQRSLVGWKYRTRNKEDWKPVTSFFAERRLSSSHGEPAETVSSTTGGKHTNGAEGNSNETKGAESGIPAVLNGTHMLLAYPLRAFFHVKETFGQVTVLLTDGSARGCAGSLTSSGKPSNKTDLQPHPPCEVVAVSVSSLNGEEAYDVLWIGWKGGIAYRRGVGRIRKPAWEAQNAERIELILG</sequence>
<keyword evidence="4" id="KW-1185">Reference proteome</keyword>
<dbReference type="Pfam" id="PF06985">
    <property type="entry name" value="HET"/>
    <property type="match status" value="1"/>
</dbReference>
<feature type="non-terminal residue" evidence="3">
    <location>
        <position position="1"/>
    </location>
</feature>
<accession>A0AAN6P889</accession>